<accession>A0A7K3MB36</accession>
<feature type="region of interest" description="Disordered" evidence="2">
    <location>
        <begin position="133"/>
        <end position="155"/>
    </location>
</feature>
<comment type="caution">
    <text evidence="4">The sequence shown here is derived from an EMBL/GenBank/DDBJ whole genome shotgun (WGS) entry which is preliminary data.</text>
</comment>
<dbReference type="InterPro" id="IPR023393">
    <property type="entry name" value="START-like_dom_sf"/>
</dbReference>
<dbReference type="CDD" id="cd07814">
    <property type="entry name" value="SRPBCC_CalC_Aha1-like"/>
    <property type="match status" value="1"/>
</dbReference>
<gene>
    <name evidence="4" type="ORF">F7O44_25960</name>
</gene>
<dbReference type="Gene3D" id="3.30.530.20">
    <property type="match status" value="1"/>
</dbReference>
<proteinExistence type="inferred from homology"/>
<feature type="domain" description="Activator of Hsp90 ATPase homologue 1/2-like C-terminal" evidence="3">
    <location>
        <begin position="11"/>
        <end position="125"/>
    </location>
</feature>
<dbReference type="Pfam" id="PF08327">
    <property type="entry name" value="AHSA1"/>
    <property type="match status" value="1"/>
</dbReference>
<dbReference type="AlphaFoldDB" id="A0A7K3MB36"/>
<reference evidence="4 5" key="1">
    <citation type="submission" date="2019-11" db="EMBL/GenBank/DDBJ databases">
        <authorList>
            <person name="Li X.-J."/>
            <person name="Feng X.-M."/>
        </authorList>
    </citation>
    <scope>NUCLEOTIDE SEQUENCE [LARGE SCALE GENOMIC DNA]</scope>
    <source>
        <strain evidence="4 5">XMNu-373</strain>
    </source>
</reference>
<evidence type="ECO:0000256" key="2">
    <source>
        <dbReference type="SAM" id="MobiDB-lite"/>
    </source>
</evidence>
<dbReference type="Proteomes" id="UP000460435">
    <property type="component" value="Unassembled WGS sequence"/>
</dbReference>
<evidence type="ECO:0000259" key="3">
    <source>
        <dbReference type="Pfam" id="PF08327"/>
    </source>
</evidence>
<organism evidence="4 5">
    <name type="scientific">Phytoactinopolyspora mesophila</name>
    <dbReference type="NCBI Taxonomy" id="2650750"/>
    <lineage>
        <taxon>Bacteria</taxon>
        <taxon>Bacillati</taxon>
        <taxon>Actinomycetota</taxon>
        <taxon>Actinomycetes</taxon>
        <taxon>Jiangellales</taxon>
        <taxon>Jiangellaceae</taxon>
        <taxon>Phytoactinopolyspora</taxon>
    </lineage>
</organism>
<comment type="similarity">
    <text evidence="1">Belongs to the AHA1 family.</text>
</comment>
<evidence type="ECO:0000256" key="1">
    <source>
        <dbReference type="ARBA" id="ARBA00006817"/>
    </source>
</evidence>
<sequence length="155" mass="16416">MAEYTTSIDIDASPAEVFDYLVTEAGMTAWMGQHATLDPRAGGGFAVDIAGHAIRGQYLEVERARRVVVSWGVSGSPDLPPGASTVAFTLTPTARGTRVDLVHSGLPDPQLDGHADGWAHFLPRLSIVASGGDAGQDNWVPLEDRATPNPPTRRS</sequence>
<dbReference type="SUPFAM" id="SSF55961">
    <property type="entry name" value="Bet v1-like"/>
    <property type="match status" value="1"/>
</dbReference>
<evidence type="ECO:0000313" key="5">
    <source>
        <dbReference type="Proteomes" id="UP000460435"/>
    </source>
</evidence>
<dbReference type="RefSeq" id="WP_162453230.1">
    <property type="nucleotide sequence ID" value="NZ_WLZY01000012.1"/>
</dbReference>
<dbReference type="InterPro" id="IPR013538">
    <property type="entry name" value="ASHA1/2-like_C"/>
</dbReference>
<name>A0A7K3MB36_9ACTN</name>
<protein>
    <submittedName>
        <fullName evidence="4">SRPBCC domain-containing protein</fullName>
    </submittedName>
</protein>
<evidence type="ECO:0000313" key="4">
    <source>
        <dbReference type="EMBL" id="NDL60529.1"/>
    </source>
</evidence>
<keyword evidence="5" id="KW-1185">Reference proteome</keyword>
<dbReference type="EMBL" id="WLZY01000012">
    <property type="protein sequence ID" value="NDL60529.1"/>
    <property type="molecule type" value="Genomic_DNA"/>
</dbReference>